<dbReference type="EMBL" id="WUEY01000006">
    <property type="protein sequence ID" value="NEI70974.1"/>
    <property type="molecule type" value="Genomic_DNA"/>
</dbReference>
<name>A0A6L9U6R4_9HYPH</name>
<organism evidence="1 2">
    <name type="scientific">Rhizobium lusitanum</name>
    <dbReference type="NCBI Taxonomy" id="293958"/>
    <lineage>
        <taxon>Bacteria</taxon>
        <taxon>Pseudomonadati</taxon>
        <taxon>Pseudomonadota</taxon>
        <taxon>Alphaproteobacteria</taxon>
        <taxon>Hyphomicrobiales</taxon>
        <taxon>Rhizobiaceae</taxon>
        <taxon>Rhizobium/Agrobacterium group</taxon>
        <taxon>Rhizobium</taxon>
    </lineage>
</organism>
<dbReference type="AlphaFoldDB" id="A0A6L9U6R4"/>
<evidence type="ECO:0000313" key="2">
    <source>
        <dbReference type="Proteomes" id="UP000483035"/>
    </source>
</evidence>
<proteinExistence type="predicted"/>
<accession>A0A6L9U6R4</accession>
<gene>
    <name evidence="1" type="ORF">GR212_15425</name>
</gene>
<reference evidence="1 2" key="1">
    <citation type="submission" date="2019-12" db="EMBL/GenBank/DDBJ databases">
        <title>Rhizobium genotypes associated with high levels of biological nitrogen fixation by grain legumes in a temperate-maritime cropping system.</title>
        <authorList>
            <person name="Maluk M."/>
            <person name="Francesc Ferrando Molina F."/>
            <person name="Lopez Del Egido L."/>
            <person name="Lafos M."/>
            <person name="Langarica-Fuentes A."/>
            <person name="Gebre Yohannes G."/>
            <person name="Young M.W."/>
            <person name="Martin P."/>
            <person name="Gantlett R."/>
            <person name="Kenicer G."/>
            <person name="Hawes C."/>
            <person name="Begg G.S."/>
            <person name="Quilliam R.S."/>
            <person name="Squire G.R."/>
            <person name="Poole P.S."/>
            <person name="Young P.W."/>
            <person name="Iannetta P.M."/>
            <person name="James E.K."/>
        </authorList>
    </citation>
    <scope>NUCLEOTIDE SEQUENCE [LARGE SCALE GENOMIC DNA]</scope>
    <source>
        <strain evidence="1 2">JHI1118</strain>
    </source>
</reference>
<dbReference type="RefSeq" id="WP_163987460.1">
    <property type="nucleotide sequence ID" value="NZ_WUEY01000006.1"/>
</dbReference>
<comment type="caution">
    <text evidence="1">The sequence shown here is derived from an EMBL/GenBank/DDBJ whole genome shotgun (WGS) entry which is preliminary data.</text>
</comment>
<dbReference type="Proteomes" id="UP000483035">
    <property type="component" value="Unassembled WGS sequence"/>
</dbReference>
<evidence type="ECO:0000313" key="1">
    <source>
        <dbReference type="EMBL" id="NEI70974.1"/>
    </source>
</evidence>
<protein>
    <submittedName>
        <fullName evidence="1">Uncharacterized protein</fullName>
    </submittedName>
</protein>
<sequence>MTTDTSKEKVSYVCDWAVAKDNMDWVIDRDPEAGRYWRDAMNRGMDPYDALLGRLLHNDKAHHSVVCCRTKGIEYLEERGFQRKR</sequence>